<dbReference type="SUPFAM" id="SSF53335">
    <property type="entry name" value="S-adenosyl-L-methionine-dependent methyltransferases"/>
    <property type="match status" value="1"/>
</dbReference>
<accession>A0ABW4DDQ6</accession>
<name>A0ABW4DDQ6_9BACL</name>
<dbReference type="InterPro" id="IPR001091">
    <property type="entry name" value="RM_Methyltransferase"/>
</dbReference>
<keyword evidence="3" id="KW-0680">Restriction system</keyword>
<proteinExistence type="inferred from homology"/>
<dbReference type="EMBL" id="JBHTNZ010000011">
    <property type="protein sequence ID" value="MFD1461898.1"/>
    <property type="molecule type" value="Genomic_DNA"/>
</dbReference>
<reference evidence="7" key="1">
    <citation type="journal article" date="2019" name="Int. J. Syst. Evol. Microbiol.">
        <title>The Global Catalogue of Microorganisms (GCM) 10K type strain sequencing project: providing services to taxonomists for standard genome sequencing and annotation.</title>
        <authorList>
            <consortium name="The Broad Institute Genomics Platform"/>
            <consortium name="The Broad Institute Genome Sequencing Center for Infectious Disease"/>
            <person name="Wu L."/>
            <person name="Ma J."/>
        </authorList>
    </citation>
    <scope>NUCLEOTIDE SEQUENCE [LARGE SCALE GENOMIC DNA]</scope>
    <source>
        <strain evidence="7">CCM 9147</strain>
    </source>
</reference>
<keyword evidence="2" id="KW-0808">Transferase</keyword>
<dbReference type="Gene3D" id="3.40.50.150">
    <property type="entry name" value="Vaccinia Virus protein VP39"/>
    <property type="match status" value="1"/>
</dbReference>
<protein>
    <recommendedName>
        <fullName evidence="4">Methyltransferase</fullName>
        <ecNumber evidence="4">2.1.1.-</ecNumber>
    </recommendedName>
</protein>
<dbReference type="RefSeq" id="WP_229525280.1">
    <property type="nucleotide sequence ID" value="NZ_JAFFQR010000095.1"/>
</dbReference>
<evidence type="ECO:0000256" key="1">
    <source>
        <dbReference type="ARBA" id="ARBA00022603"/>
    </source>
</evidence>
<dbReference type="PANTHER" id="PTHR13370:SF3">
    <property type="entry name" value="TRNA (GUANINE(10)-N2)-METHYLTRANSFERASE HOMOLOG"/>
    <property type="match status" value="1"/>
</dbReference>
<evidence type="ECO:0000256" key="2">
    <source>
        <dbReference type="ARBA" id="ARBA00022679"/>
    </source>
</evidence>
<keyword evidence="1" id="KW-0489">Methyltransferase</keyword>
<keyword evidence="7" id="KW-1185">Reference proteome</keyword>
<evidence type="ECO:0000256" key="3">
    <source>
        <dbReference type="ARBA" id="ARBA00022747"/>
    </source>
</evidence>
<gene>
    <name evidence="6" type="ORF">ACFQ5D_10840</name>
</gene>
<dbReference type="EC" id="2.1.1.-" evidence="4"/>
<evidence type="ECO:0000313" key="7">
    <source>
        <dbReference type="Proteomes" id="UP001597340"/>
    </source>
</evidence>
<evidence type="ECO:0000313" key="6">
    <source>
        <dbReference type="EMBL" id="MFD1461898.1"/>
    </source>
</evidence>
<comment type="caution">
    <text evidence="6">The sequence shown here is derived from an EMBL/GenBank/DDBJ whole genome shotgun (WGS) entry which is preliminary data.</text>
</comment>
<feature type="domain" description="DNA methylase N-4/N-6" evidence="5">
    <location>
        <begin position="22"/>
        <end position="214"/>
    </location>
</feature>
<dbReference type="PRINTS" id="PR00508">
    <property type="entry name" value="S21N4MTFRASE"/>
</dbReference>
<evidence type="ECO:0000256" key="4">
    <source>
        <dbReference type="RuleBase" id="RU362026"/>
    </source>
</evidence>
<dbReference type="InterPro" id="IPR002941">
    <property type="entry name" value="DNA_methylase_N4/N6"/>
</dbReference>
<dbReference type="Pfam" id="PF01555">
    <property type="entry name" value="N6_N4_Mtase"/>
    <property type="match status" value="1"/>
</dbReference>
<sequence>MLNQIIHADCMDIFPSVKDQGVDLIVTDIPYGAVTKNGSDRAKYDGQLRKVDKGDADLVTFDLIEFLEQCARVTSGSIYIFCGIEQVSTVFQFFDNHKDFMVRQCAWKKTNPAPSNGQHMWLSSMENCIFAKRRKTKFNQLCKSAVWDYPTGRSKIHPTEKPLELIKYLVQSSTDEGDTVFDPCVGSGTTAVAAKVLGRNYIAIEINAEYATAAINRIEQLELSLF</sequence>
<evidence type="ECO:0000259" key="5">
    <source>
        <dbReference type="Pfam" id="PF01555"/>
    </source>
</evidence>
<dbReference type="InterPro" id="IPR029063">
    <property type="entry name" value="SAM-dependent_MTases_sf"/>
</dbReference>
<comment type="similarity">
    <text evidence="4">Belongs to the N(4)/N(6)-methyltransferase family.</text>
</comment>
<dbReference type="PANTHER" id="PTHR13370">
    <property type="entry name" value="RNA METHYLASE-RELATED"/>
    <property type="match status" value="1"/>
</dbReference>
<organism evidence="6 7">
    <name type="scientific">Paenibacillus farraposensis</name>
    <dbReference type="NCBI Taxonomy" id="2807095"/>
    <lineage>
        <taxon>Bacteria</taxon>
        <taxon>Bacillati</taxon>
        <taxon>Bacillota</taxon>
        <taxon>Bacilli</taxon>
        <taxon>Bacillales</taxon>
        <taxon>Paenibacillaceae</taxon>
        <taxon>Paenibacillus</taxon>
    </lineage>
</organism>
<dbReference type="Proteomes" id="UP001597340">
    <property type="component" value="Unassembled WGS sequence"/>
</dbReference>